<protein>
    <recommendedName>
        <fullName evidence="5">Flagellar protein FliT</fullName>
    </recommendedName>
</protein>
<keyword evidence="6" id="KW-0966">Cell projection</keyword>
<keyword evidence="6" id="KW-0282">Flagellum</keyword>
<dbReference type="Gene3D" id="1.20.58.380">
    <property type="entry name" value="Flagellar protein flit"/>
    <property type="match status" value="1"/>
</dbReference>
<evidence type="ECO:0000256" key="5">
    <source>
        <dbReference type="ARBA" id="ARBA00093797"/>
    </source>
</evidence>
<evidence type="ECO:0000256" key="1">
    <source>
        <dbReference type="ARBA" id="ARBA00004514"/>
    </source>
</evidence>
<evidence type="ECO:0000256" key="3">
    <source>
        <dbReference type="ARBA" id="ARBA00022795"/>
    </source>
</evidence>
<dbReference type="AlphaFoldDB" id="A0A7V1BM92"/>
<keyword evidence="4" id="KW-0143">Chaperone</keyword>
<proteinExistence type="predicted"/>
<dbReference type="EMBL" id="DRFO01000016">
    <property type="protein sequence ID" value="HDZ55807.1"/>
    <property type="molecule type" value="Genomic_DNA"/>
</dbReference>
<comment type="subcellular location">
    <subcellularLocation>
        <location evidence="1">Cytoplasm</location>
        <location evidence="1">Cytosol</location>
    </subcellularLocation>
</comment>
<keyword evidence="2" id="KW-0963">Cytoplasm</keyword>
<dbReference type="InterPro" id="IPR008622">
    <property type="entry name" value="FliT"/>
</dbReference>
<keyword evidence="3" id="KW-1005">Bacterial flagellum biogenesis</keyword>
<evidence type="ECO:0000313" key="6">
    <source>
        <dbReference type="EMBL" id="HDZ55807.1"/>
    </source>
</evidence>
<keyword evidence="6" id="KW-0969">Cilium</keyword>
<evidence type="ECO:0000256" key="4">
    <source>
        <dbReference type="ARBA" id="ARBA00023186"/>
    </source>
</evidence>
<comment type="caution">
    <text evidence="6">The sequence shown here is derived from an EMBL/GenBank/DDBJ whole genome shotgun (WGS) entry which is preliminary data.</text>
</comment>
<name>A0A7V1BM92_9GAMM</name>
<dbReference type="Pfam" id="PF05400">
    <property type="entry name" value="FliT"/>
    <property type="match status" value="1"/>
</dbReference>
<accession>A0A7V1BM92</accession>
<reference evidence="6" key="1">
    <citation type="journal article" date="2020" name="mSystems">
        <title>Genome- and Community-Level Interaction Insights into Carbon Utilization and Element Cycling Functions of Hydrothermarchaeota in Hydrothermal Sediment.</title>
        <authorList>
            <person name="Zhou Z."/>
            <person name="Liu Y."/>
            <person name="Xu W."/>
            <person name="Pan J."/>
            <person name="Luo Z.H."/>
            <person name="Li M."/>
        </authorList>
    </citation>
    <scope>NUCLEOTIDE SEQUENCE [LARGE SCALE GENOMIC DNA]</scope>
    <source>
        <strain evidence="6">HyVt-324</strain>
    </source>
</reference>
<dbReference type="GO" id="GO:0044781">
    <property type="term" value="P:bacterial-type flagellum organization"/>
    <property type="evidence" value="ECO:0007669"/>
    <property type="project" value="UniProtKB-KW"/>
</dbReference>
<evidence type="ECO:0000256" key="2">
    <source>
        <dbReference type="ARBA" id="ARBA00022490"/>
    </source>
</evidence>
<dbReference type="Proteomes" id="UP000885703">
    <property type="component" value="Unassembled WGS sequence"/>
</dbReference>
<sequence length="121" mass="13470">MRWPSCCVKSKKAGMPSRPEEIIMAVAVKQLEDTHRALVAAVQAGDWQQVGELDLLCRHLVSEAMQQPERNEQALAEALTSLSETYQQVIALCQAVQGKLAEELQGLQRGKESAKVYQMFN</sequence>
<gene>
    <name evidence="6" type="ORF">ENH64_04945</name>
</gene>
<organism evidence="6">
    <name type="scientific">Halopseudomonas xinjiangensis</name>
    <dbReference type="NCBI Taxonomy" id="487184"/>
    <lineage>
        <taxon>Bacteria</taxon>
        <taxon>Pseudomonadati</taxon>
        <taxon>Pseudomonadota</taxon>
        <taxon>Gammaproteobacteria</taxon>
        <taxon>Pseudomonadales</taxon>
        <taxon>Pseudomonadaceae</taxon>
        <taxon>Halopseudomonas</taxon>
    </lineage>
</organism>